<dbReference type="RefSeq" id="WP_181927224.1">
    <property type="nucleotide sequence ID" value="NZ_CP054696.1"/>
</dbReference>
<geneLocation type="plasmid" evidence="2">
    <name>pne_4</name>
</geneLocation>
<protein>
    <submittedName>
        <fullName evidence="1">Uncharacterized protein</fullName>
    </submittedName>
</protein>
<sequence>MQQILTVEQILAILKGYEESLRMLRATPEYMRLEASERFTTSNDLRLGDAIQALFEVHEAILNIELYSQVEGQTNAFNDSLTA</sequence>
<dbReference type="AlphaFoldDB" id="A0A7D7L867"/>
<evidence type="ECO:0000313" key="1">
    <source>
        <dbReference type="EMBL" id="QMS86296.1"/>
    </source>
</evidence>
<proteinExistence type="predicted"/>
<keyword evidence="2" id="KW-1185">Reference proteome</keyword>
<dbReference type="KEGG" id="ned:HUN01_01365"/>
<keyword evidence="1" id="KW-0614">Plasmid</keyword>
<evidence type="ECO:0000313" key="2">
    <source>
        <dbReference type="Proteomes" id="UP000514713"/>
    </source>
</evidence>
<reference evidence="2" key="1">
    <citation type="submission" date="2020-06" db="EMBL/GenBank/DDBJ databases">
        <title>Nostoc edaphicum CCNP1411 genome.</title>
        <authorList>
            <person name="Fidor A."/>
            <person name="Grabski M."/>
            <person name="Gawor J."/>
            <person name="Gromadka R."/>
            <person name="Wegrzyn G."/>
            <person name="Mazur-Marzec H."/>
        </authorList>
    </citation>
    <scope>NUCLEOTIDE SEQUENCE [LARGE SCALE GENOMIC DNA]</scope>
    <source>
        <strain evidence="2">CCNP1411</strain>
        <plasmid evidence="2">pne_4</plasmid>
    </source>
</reference>
<organism evidence="1 2">
    <name type="scientific">Nostoc edaphicum CCNP1411</name>
    <dbReference type="NCBI Taxonomy" id="1472755"/>
    <lineage>
        <taxon>Bacteria</taxon>
        <taxon>Bacillati</taxon>
        <taxon>Cyanobacteriota</taxon>
        <taxon>Cyanophyceae</taxon>
        <taxon>Nostocales</taxon>
        <taxon>Nostocaceae</taxon>
        <taxon>Nostoc</taxon>
    </lineage>
</organism>
<dbReference type="Proteomes" id="UP000514713">
    <property type="component" value="Plasmid pNe_4"/>
</dbReference>
<dbReference type="EMBL" id="CP054696">
    <property type="protein sequence ID" value="QMS86296.1"/>
    <property type="molecule type" value="Genomic_DNA"/>
</dbReference>
<accession>A0A7D7L867</accession>
<name>A0A7D7L867_9NOSO</name>
<gene>
    <name evidence="1" type="ORF">HUN01_01365</name>
</gene>